<comment type="caution">
    <text evidence="1">The sequence shown here is derived from an EMBL/GenBank/DDBJ whole genome shotgun (WGS) entry which is preliminary data.</text>
</comment>
<reference evidence="1 2" key="1">
    <citation type="submission" date="2017-08" db="EMBL/GenBank/DDBJ databases">
        <title>Mesorhizobium wenxinae sp. nov., a novel rhizobial species isolated from root nodules of chickpea (Cicer arietinum L.).</title>
        <authorList>
            <person name="Zhang J."/>
        </authorList>
    </citation>
    <scope>NUCLEOTIDE SEQUENCE [LARGE SCALE GENOMIC DNA]</scope>
    <source>
        <strain evidence="2">WYCCWR 10019</strain>
    </source>
</reference>
<dbReference type="OrthoDB" id="8454822at2"/>
<name>A0A271KN18_9HYPH</name>
<evidence type="ECO:0000313" key="1">
    <source>
        <dbReference type="EMBL" id="PAP96507.1"/>
    </source>
</evidence>
<evidence type="ECO:0000313" key="2">
    <source>
        <dbReference type="Proteomes" id="UP000215931"/>
    </source>
</evidence>
<protein>
    <recommendedName>
        <fullName evidence="3">DUF2007 domain-containing protein</fullName>
    </recommendedName>
</protein>
<sequence>MSGKLVTAAIYDNRPKAEVCVSMLAAYGIYALATHMSDSRLGLIHVQVVDSDVEAAKGLIGSVPEEGD</sequence>
<proteinExistence type="predicted"/>
<keyword evidence="2" id="KW-1185">Reference proteome</keyword>
<accession>A0A271KN18</accession>
<dbReference type="EMBL" id="NPKH01000014">
    <property type="protein sequence ID" value="PAP96507.1"/>
    <property type="molecule type" value="Genomic_DNA"/>
</dbReference>
<gene>
    <name evidence="1" type="ORF">CIT31_07640</name>
</gene>
<dbReference type="Proteomes" id="UP000215931">
    <property type="component" value="Unassembled WGS sequence"/>
</dbReference>
<dbReference type="AlphaFoldDB" id="A0A271KN18"/>
<dbReference type="RefSeq" id="WP_095518069.1">
    <property type="nucleotide sequence ID" value="NZ_NPKH01000014.1"/>
</dbReference>
<evidence type="ECO:0008006" key="3">
    <source>
        <dbReference type="Google" id="ProtNLM"/>
    </source>
</evidence>
<organism evidence="1 2">
    <name type="scientific">Mesorhizobium wenxiniae</name>
    <dbReference type="NCBI Taxonomy" id="2014805"/>
    <lineage>
        <taxon>Bacteria</taxon>
        <taxon>Pseudomonadati</taxon>
        <taxon>Pseudomonadota</taxon>
        <taxon>Alphaproteobacteria</taxon>
        <taxon>Hyphomicrobiales</taxon>
        <taxon>Phyllobacteriaceae</taxon>
        <taxon>Mesorhizobium</taxon>
    </lineage>
</organism>